<sequence length="81" mass="9366">MRTFLLKCSPGGSSWAVSRNQRDGSLINTLWCRTDQQQEMAAMQHKGRKSQQQQGLARRKAGLYYQKRYDVLKRCTLPSNC</sequence>
<evidence type="ECO:0000313" key="1">
    <source>
        <dbReference type="EMBL" id="KAF5189992.1"/>
    </source>
</evidence>
<accession>A0A7J6W054</accession>
<organism evidence="1 2">
    <name type="scientific">Thalictrum thalictroides</name>
    <name type="common">Rue-anemone</name>
    <name type="synonym">Anemone thalictroides</name>
    <dbReference type="NCBI Taxonomy" id="46969"/>
    <lineage>
        <taxon>Eukaryota</taxon>
        <taxon>Viridiplantae</taxon>
        <taxon>Streptophyta</taxon>
        <taxon>Embryophyta</taxon>
        <taxon>Tracheophyta</taxon>
        <taxon>Spermatophyta</taxon>
        <taxon>Magnoliopsida</taxon>
        <taxon>Ranunculales</taxon>
        <taxon>Ranunculaceae</taxon>
        <taxon>Thalictroideae</taxon>
        <taxon>Thalictrum</taxon>
    </lineage>
</organism>
<comment type="caution">
    <text evidence="1">The sequence shown here is derived from an EMBL/GenBank/DDBJ whole genome shotgun (WGS) entry which is preliminary data.</text>
</comment>
<gene>
    <name evidence="1" type="ORF">FRX31_020421</name>
</gene>
<dbReference type="AlphaFoldDB" id="A0A7J6W054"/>
<reference evidence="1 2" key="1">
    <citation type="submission" date="2020-06" db="EMBL/GenBank/DDBJ databases">
        <title>Transcriptomic and genomic resources for Thalictrum thalictroides and T. hernandezii: Facilitating candidate gene discovery in an emerging model plant lineage.</title>
        <authorList>
            <person name="Arias T."/>
            <person name="Riano-Pachon D.M."/>
            <person name="Di Stilio V.S."/>
        </authorList>
    </citation>
    <scope>NUCLEOTIDE SEQUENCE [LARGE SCALE GENOMIC DNA]</scope>
    <source>
        <strain evidence="2">cv. WT478/WT964</strain>
        <tissue evidence="1">Leaves</tissue>
    </source>
</reference>
<feature type="non-terminal residue" evidence="1">
    <location>
        <position position="1"/>
    </location>
</feature>
<dbReference type="Proteomes" id="UP000554482">
    <property type="component" value="Unassembled WGS sequence"/>
</dbReference>
<evidence type="ECO:0000313" key="2">
    <source>
        <dbReference type="Proteomes" id="UP000554482"/>
    </source>
</evidence>
<name>A0A7J6W054_THATH</name>
<proteinExistence type="predicted"/>
<dbReference type="EMBL" id="JABWDY010024748">
    <property type="protein sequence ID" value="KAF5189992.1"/>
    <property type="molecule type" value="Genomic_DNA"/>
</dbReference>
<keyword evidence="2" id="KW-1185">Reference proteome</keyword>
<protein>
    <submittedName>
        <fullName evidence="1">Uncharacterized protein</fullName>
    </submittedName>
</protein>